<dbReference type="Gene3D" id="1.10.630.10">
    <property type="entry name" value="Cytochrome P450"/>
    <property type="match status" value="1"/>
</dbReference>
<keyword evidence="5 9" id="KW-0479">Metal-binding</keyword>
<dbReference type="Pfam" id="PF00067">
    <property type="entry name" value="p450"/>
    <property type="match status" value="1"/>
</dbReference>
<dbReference type="PANTHER" id="PTHR46300">
    <property type="entry name" value="P450, PUTATIVE (EUROFUNG)-RELATED-RELATED"/>
    <property type="match status" value="1"/>
</dbReference>
<dbReference type="OrthoDB" id="2789670at2759"/>
<keyword evidence="13" id="KW-1185">Reference proteome</keyword>
<name>A0A9P3PL22_LYOSH</name>
<dbReference type="EMBL" id="BRPK01000005">
    <property type="protein sequence ID" value="GLB38280.1"/>
    <property type="molecule type" value="Genomic_DNA"/>
</dbReference>
<evidence type="ECO:0000313" key="12">
    <source>
        <dbReference type="EMBL" id="GLB38280.1"/>
    </source>
</evidence>
<dbReference type="Proteomes" id="UP001063166">
    <property type="component" value="Unassembled WGS sequence"/>
</dbReference>
<evidence type="ECO:0000256" key="10">
    <source>
        <dbReference type="RuleBase" id="RU000461"/>
    </source>
</evidence>
<evidence type="ECO:0000256" key="6">
    <source>
        <dbReference type="ARBA" id="ARBA00023002"/>
    </source>
</evidence>
<feature type="signal peptide" evidence="11">
    <location>
        <begin position="1"/>
        <end position="22"/>
    </location>
</feature>
<comment type="similarity">
    <text evidence="3 10">Belongs to the cytochrome P450 family.</text>
</comment>
<organism evidence="12 13">
    <name type="scientific">Lyophyllum shimeji</name>
    <name type="common">Hon-shimeji</name>
    <name type="synonym">Tricholoma shimeji</name>
    <dbReference type="NCBI Taxonomy" id="47721"/>
    <lineage>
        <taxon>Eukaryota</taxon>
        <taxon>Fungi</taxon>
        <taxon>Dikarya</taxon>
        <taxon>Basidiomycota</taxon>
        <taxon>Agaricomycotina</taxon>
        <taxon>Agaricomycetes</taxon>
        <taxon>Agaricomycetidae</taxon>
        <taxon>Agaricales</taxon>
        <taxon>Tricholomatineae</taxon>
        <taxon>Lyophyllaceae</taxon>
        <taxon>Lyophyllum</taxon>
    </lineage>
</organism>
<dbReference type="InterPro" id="IPR036396">
    <property type="entry name" value="Cyt_P450_sf"/>
</dbReference>
<gene>
    <name evidence="12" type="ORF">LshimejAT787_0501450</name>
</gene>
<dbReference type="PROSITE" id="PS00086">
    <property type="entry name" value="CYTOCHROME_P450"/>
    <property type="match status" value="1"/>
</dbReference>
<protein>
    <submittedName>
        <fullName evidence="12">Cytochrome p450</fullName>
    </submittedName>
</protein>
<evidence type="ECO:0000256" key="7">
    <source>
        <dbReference type="ARBA" id="ARBA00023004"/>
    </source>
</evidence>
<keyword evidence="11" id="KW-0732">Signal</keyword>
<reference evidence="12" key="1">
    <citation type="submission" date="2022-07" db="EMBL/GenBank/DDBJ databases">
        <title>The genome of Lyophyllum shimeji provides insight into the initial evolution of ectomycorrhizal fungal genome.</title>
        <authorList>
            <person name="Kobayashi Y."/>
            <person name="Shibata T."/>
            <person name="Hirakawa H."/>
            <person name="Shigenobu S."/>
            <person name="Nishiyama T."/>
            <person name="Yamada A."/>
            <person name="Hasebe M."/>
            <person name="Kawaguchi M."/>
        </authorList>
    </citation>
    <scope>NUCLEOTIDE SEQUENCE</scope>
    <source>
        <strain evidence="12">AT787</strain>
    </source>
</reference>
<evidence type="ECO:0000256" key="1">
    <source>
        <dbReference type="ARBA" id="ARBA00001971"/>
    </source>
</evidence>
<feature type="chain" id="PRO_5040403330" evidence="11">
    <location>
        <begin position="23"/>
        <end position="512"/>
    </location>
</feature>
<dbReference type="InterPro" id="IPR017972">
    <property type="entry name" value="Cyt_P450_CS"/>
</dbReference>
<evidence type="ECO:0000256" key="4">
    <source>
        <dbReference type="ARBA" id="ARBA00022617"/>
    </source>
</evidence>
<evidence type="ECO:0000256" key="11">
    <source>
        <dbReference type="SAM" id="SignalP"/>
    </source>
</evidence>
<dbReference type="GO" id="GO:0016705">
    <property type="term" value="F:oxidoreductase activity, acting on paired donors, with incorporation or reduction of molecular oxygen"/>
    <property type="evidence" value="ECO:0007669"/>
    <property type="project" value="InterPro"/>
</dbReference>
<evidence type="ECO:0000256" key="3">
    <source>
        <dbReference type="ARBA" id="ARBA00010617"/>
    </source>
</evidence>
<comment type="caution">
    <text evidence="12">The sequence shown here is derived from an EMBL/GenBank/DDBJ whole genome shotgun (WGS) entry which is preliminary data.</text>
</comment>
<dbReference type="SUPFAM" id="SSF48264">
    <property type="entry name" value="Cytochrome P450"/>
    <property type="match status" value="1"/>
</dbReference>
<dbReference type="GO" id="GO:0005506">
    <property type="term" value="F:iron ion binding"/>
    <property type="evidence" value="ECO:0007669"/>
    <property type="project" value="InterPro"/>
</dbReference>
<dbReference type="InterPro" id="IPR050364">
    <property type="entry name" value="Cytochrome_P450_fung"/>
</dbReference>
<dbReference type="InterPro" id="IPR002401">
    <property type="entry name" value="Cyt_P450_E_grp-I"/>
</dbReference>
<evidence type="ECO:0000256" key="8">
    <source>
        <dbReference type="ARBA" id="ARBA00023033"/>
    </source>
</evidence>
<evidence type="ECO:0000256" key="9">
    <source>
        <dbReference type="PIRSR" id="PIRSR602401-1"/>
    </source>
</evidence>
<dbReference type="PRINTS" id="PR00463">
    <property type="entry name" value="EP450I"/>
</dbReference>
<dbReference type="AlphaFoldDB" id="A0A9P3PL22"/>
<dbReference type="CDD" id="cd11065">
    <property type="entry name" value="CYP64-like"/>
    <property type="match status" value="1"/>
</dbReference>
<dbReference type="GO" id="GO:0004497">
    <property type="term" value="F:monooxygenase activity"/>
    <property type="evidence" value="ECO:0007669"/>
    <property type="project" value="UniProtKB-KW"/>
</dbReference>
<evidence type="ECO:0000256" key="5">
    <source>
        <dbReference type="ARBA" id="ARBA00022723"/>
    </source>
</evidence>
<keyword evidence="7 9" id="KW-0408">Iron</keyword>
<evidence type="ECO:0000313" key="13">
    <source>
        <dbReference type="Proteomes" id="UP001063166"/>
    </source>
</evidence>
<evidence type="ECO:0000256" key="2">
    <source>
        <dbReference type="ARBA" id="ARBA00005179"/>
    </source>
</evidence>
<dbReference type="GO" id="GO:0020037">
    <property type="term" value="F:heme binding"/>
    <property type="evidence" value="ECO:0007669"/>
    <property type="project" value="InterPro"/>
</dbReference>
<dbReference type="InterPro" id="IPR001128">
    <property type="entry name" value="Cyt_P450"/>
</dbReference>
<proteinExistence type="inferred from homology"/>
<keyword evidence="6 10" id="KW-0560">Oxidoreductase</keyword>
<accession>A0A9P3PL22</accession>
<keyword evidence="8 10" id="KW-0503">Monooxygenase</keyword>
<keyword evidence="4 9" id="KW-0349">Heme</keyword>
<comment type="cofactor">
    <cofactor evidence="1 9">
        <name>heme</name>
        <dbReference type="ChEBI" id="CHEBI:30413"/>
    </cofactor>
</comment>
<dbReference type="PANTHER" id="PTHR46300:SF5">
    <property type="entry name" value="CYTOCHROME P450"/>
    <property type="match status" value="1"/>
</dbReference>
<feature type="binding site" description="axial binding residue" evidence="9">
    <location>
        <position position="437"/>
    </location>
    <ligand>
        <name>heme</name>
        <dbReference type="ChEBI" id="CHEBI:30413"/>
    </ligand>
    <ligandPart>
        <name>Fe</name>
        <dbReference type="ChEBI" id="CHEBI:18248"/>
    </ligandPart>
</feature>
<sequence>MSFTLPVLSACCLLLLCVHVFFRPRRPPLPPSPPAKPFIGHLRIAPSSDFETFFYKLGKAYGPVTHLNVLGRITVVINNLKAAVDLLDKRSANYSDRAPISVVECMGWKNSLGFMPYGEPFQRHRRMFHQYFNKEISTTYQPIQLREARLLAQNLAVDPSEREKYFKRFSTAIVMRITHGHEITADDDPFVNLVDEVGAALTQAGRPGATVLDFFPFLKYMPAWFPGTFYARFARENVQKVRDAYDYPFNQVKEQMAQGTARPSIVATQLEGFNNQAADHKVSYDLDDIKGMAVTCYVAGTESTSSALSIFLLAMVLYPQCQLKAQEELDAVIGRGRLPEFSDRASLPYLESLLHETLRWNHPVPTAVPHRVLEDDVYEGMFIPKGSVVVPNIRGMTWDEDVYADPFSFDPTRFSPKPIGRGEPLPGGTWGFGRRICPGRYFADASLWIAMATMLHTLHMSKDVDNDGKEITPQVTFTTSLASRPSPFPCRIRPRSAAMLSLLQQADTSDNY</sequence>
<comment type="pathway">
    <text evidence="2">Secondary metabolite biosynthesis.</text>
</comment>